<proteinExistence type="predicted"/>
<gene>
    <name evidence="2" type="ORF">K0M31_016886</name>
</gene>
<name>A0AA40FDU3_9HYME</name>
<feature type="domain" description="E3 ubiquitin-protein ligase listerin N-terminal" evidence="1">
    <location>
        <begin position="1"/>
        <end position="49"/>
    </location>
</feature>
<dbReference type="InterPro" id="IPR054476">
    <property type="entry name" value="Ltn1_N"/>
</dbReference>
<organism evidence="2 3">
    <name type="scientific">Melipona bicolor</name>
    <dbReference type="NCBI Taxonomy" id="60889"/>
    <lineage>
        <taxon>Eukaryota</taxon>
        <taxon>Metazoa</taxon>
        <taxon>Ecdysozoa</taxon>
        <taxon>Arthropoda</taxon>
        <taxon>Hexapoda</taxon>
        <taxon>Insecta</taxon>
        <taxon>Pterygota</taxon>
        <taxon>Neoptera</taxon>
        <taxon>Endopterygota</taxon>
        <taxon>Hymenoptera</taxon>
        <taxon>Apocrita</taxon>
        <taxon>Aculeata</taxon>
        <taxon>Apoidea</taxon>
        <taxon>Anthophila</taxon>
        <taxon>Apidae</taxon>
        <taxon>Melipona</taxon>
    </lineage>
</organism>
<reference evidence="2" key="1">
    <citation type="submission" date="2021-10" db="EMBL/GenBank/DDBJ databases">
        <title>Melipona bicolor Genome sequencing and assembly.</title>
        <authorList>
            <person name="Araujo N.S."/>
            <person name="Arias M.C."/>
        </authorList>
    </citation>
    <scope>NUCLEOTIDE SEQUENCE</scope>
    <source>
        <strain evidence="2">USP_2M_L1-L4_2017</strain>
        <tissue evidence="2">Whole body</tissue>
    </source>
</reference>
<evidence type="ECO:0000313" key="3">
    <source>
        <dbReference type="Proteomes" id="UP001177670"/>
    </source>
</evidence>
<dbReference type="AlphaFoldDB" id="A0AA40FDU3"/>
<evidence type="ECO:0000313" key="2">
    <source>
        <dbReference type="EMBL" id="KAK1117189.1"/>
    </source>
</evidence>
<protein>
    <recommendedName>
        <fullName evidence="1">E3 ubiquitin-protein ligase listerin N-terminal domain-containing protein</fullName>
    </recommendedName>
</protein>
<keyword evidence="3" id="KW-1185">Reference proteome</keyword>
<dbReference type="Pfam" id="PF22958">
    <property type="entry name" value="Ltn1_1st"/>
    <property type="match status" value="1"/>
</dbReference>
<evidence type="ECO:0000259" key="1">
    <source>
        <dbReference type="Pfam" id="PF22958"/>
    </source>
</evidence>
<sequence>MLPFWPRRCSALAIDMKHRVREATQLAHATLVKRLDKIIALYLKQLAGACFI</sequence>
<dbReference type="EMBL" id="JAHYIQ010000054">
    <property type="protein sequence ID" value="KAK1117189.1"/>
    <property type="molecule type" value="Genomic_DNA"/>
</dbReference>
<accession>A0AA40FDU3</accession>
<comment type="caution">
    <text evidence="2">The sequence shown here is derived from an EMBL/GenBank/DDBJ whole genome shotgun (WGS) entry which is preliminary data.</text>
</comment>
<dbReference type="Proteomes" id="UP001177670">
    <property type="component" value="Unassembled WGS sequence"/>
</dbReference>